<keyword evidence="1" id="KW-1133">Transmembrane helix</keyword>
<evidence type="ECO:0000313" key="2">
    <source>
        <dbReference type="EMBL" id="RKN43039.1"/>
    </source>
</evidence>
<dbReference type="Pfam" id="PF13560">
    <property type="entry name" value="HTH_31"/>
    <property type="match status" value="1"/>
</dbReference>
<dbReference type="AlphaFoldDB" id="A0A3A9Z4P9"/>
<keyword evidence="1" id="KW-0812">Transmembrane</keyword>
<accession>A0A3A9Z4P9</accession>
<proteinExistence type="predicted"/>
<evidence type="ECO:0000256" key="1">
    <source>
        <dbReference type="SAM" id="Phobius"/>
    </source>
</evidence>
<protein>
    <submittedName>
        <fullName evidence="2">XRE family transcriptional regulator</fullName>
    </submittedName>
</protein>
<dbReference type="OrthoDB" id="3406160at2"/>
<sequence length="296" mass="31062">MRALKEHSGLSLRQLGERAEERGDVLPRSTLADVLNRSTLPRPELLAAFVRACGGGEEDVREWLAARERVAAPAPREAGATARRRRGPLLWAAGAGLAALATLGAWAWWPEGEPAAGSRSLPLPDGEVVIHPADAPGLCLTEGRQRGGAYASAVAVQGPCDTAGRPRSYLRAVGTEDWYFVEWYKPSEGYGCLTLIDEGPAAGLFEPVNRADCSARRPEQHFRLEPVAGPGAASGETAYLLRHEQSGRCLAFAEDAEPGDADANADAGAQAGAGAEAVLGDCTGDSAQAFLIDATP</sequence>
<name>A0A3A9Z4P9_9ACTN</name>
<dbReference type="Proteomes" id="UP000272474">
    <property type="component" value="Unassembled WGS sequence"/>
</dbReference>
<dbReference type="Gene3D" id="2.80.10.50">
    <property type="match status" value="1"/>
</dbReference>
<keyword evidence="1" id="KW-0472">Membrane</keyword>
<gene>
    <name evidence="2" type="ORF">D7294_11045</name>
</gene>
<dbReference type="EMBL" id="RBAL01000005">
    <property type="protein sequence ID" value="RKN43039.1"/>
    <property type="molecule type" value="Genomic_DNA"/>
</dbReference>
<reference evidence="2 3" key="1">
    <citation type="journal article" date="2014" name="Int. J. Syst. Evol. Microbiol.">
        <title>Streptomyces hoynatensis sp. nov., isolated from deep marine sediment.</title>
        <authorList>
            <person name="Veyisoglu A."/>
            <person name="Sahin N."/>
        </authorList>
    </citation>
    <scope>NUCLEOTIDE SEQUENCE [LARGE SCALE GENOMIC DNA]</scope>
    <source>
        <strain evidence="2 3">KCTC 29097</strain>
    </source>
</reference>
<keyword evidence="3" id="KW-1185">Reference proteome</keyword>
<feature type="transmembrane region" description="Helical" evidence="1">
    <location>
        <begin position="89"/>
        <end position="109"/>
    </location>
</feature>
<evidence type="ECO:0000313" key="3">
    <source>
        <dbReference type="Proteomes" id="UP000272474"/>
    </source>
</evidence>
<comment type="caution">
    <text evidence="2">The sequence shown here is derived from an EMBL/GenBank/DDBJ whole genome shotgun (WGS) entry which is preliminary data.</text>
</comment>
<organism evidence="2 3">
    <name type="scientific">Streptomyces hoynatensis</name>
    <dbReference type="NCBI Taxonomy" id="1141874"/>
    <lineage>
        <taxon>Bacteria</taxon>
        <taxon>Bacillati</taxon>
        <taxon>Actinomycetota</taxon>
        <taxon>Actinomycetes</taxon>
        <taxon>Kitasatosporales</taxon>
        <taxon>Streptomycetaceae</taxon>
        <taxon>Streptomyces</taxon>
    </lineage>
</organism>